<protein>
    <recommendedName>
        <fullName evidence="5">Ankyrin repeat protein</fullName>
    </recommendedName>
</protein>
<reference evidence="3 4" key="1">
    <citation type="submission" date="2024-04" db="EMBL/GenBank/DDBJ databases">
        <title>Tritrichomonas musculus Genome.</title>
        <authorList>
            <person name="Alves-Ferreira E."/>
            <person name="Grigg M."/>
            <person name="Lorenzi H."/>
            <person name="Galac M."/>
        </authorList>
    </citation>
    <scope>NUCLEOTIDE SEQUENCE [LARGE SCALE GENOMIC DNA]</scope>
    <source>
        <strain evidence="3 4">EAF2021</strain>
    </source>
</reference>
<dbReference type="SUPFAM" id="SSF48403">
    <property type="entry name" value="Ankyrin repeat"/>
    <property type="match status" value="1"/>
</dbReference>
<dbReference type="PANTHER" id="PTHR24198">
    <property type="entry name" value="ANKYRIN REPEAT AND PROTEIN KINASE DOMAIN-CONTAINING PROTEIN"/>
    <property type="match status" value="1"/>
</dbReference>
<evidence type="ECO:0000256" key="2">
    <source>
        <dbReference type="ARBA" id="ARBA00023043"/>
    </source>
</evidence>
<name>A0ABR2KWR4_9EUKA</name>
<dbReference type="Pfam" id="PF12796">
    <property type="entry name" value="Ank_2"/>
    <property type="match status" value="1"/>
</dbReference>
<accession>A0ABR2KWR4</accession>
<proteinExistence type="predicted"/>
<gene>
    <name evidence="3" type="ORF">M9Y10_024008</name>
</gene>
<organism evidence="3 4">
    <name type="scientific">Tritrichomonas musculus</name>
    <dbReference type="NCBI Taxonomy" id="1915356"/>
    <lineage>
        <taxon>Eukaryota</taxon>
        <taxon>Metamonada</taxon>
        <taxon>Parabasalia</taxon>
        <taxon>Tritrichomonadida</taxon>
        <taxon>Tritrichomonadidae</taxon>
        <taxon>Tritrichomonas</taxon>
    </lineage>
</organism>
<dbReference type="SMART" id="SM00248">
    <property type="entry name" value="ANK"/>
    <property type="match status" value="7"/>
</dbReference>
<keyword evidence="1" id="KW-0677">Repeat</keyword>
<dbReference type="EMBL" id="JAPFFF010000003">
    <property type="protein sequence ID" value="KAK8895540.1"/>
    <property type="molecule type" value="Genomic_DNA"/>
</dbReference>
<evidence type="ECO:0000313" key="3">
    <source>
        <dbReference type="EMBL" id="KAK8895540.1"/>
    </source>
</evidence>
<evidence type="ECO:0000313" key="4">
    <source>
        <dbReference type="Proteomes" id="UP001470230"/>
    </source>
</evidence>
<dbReference type="Proteomes" id="UP001470230">
    <property type="component" value="Unassembled WGS sequence"/>
</dbReference>
<dbReference type="PANTHER" id="PTHR24198:SF165">
    <property type="entry name" value="ANKYRIN REPEAT-CONTAINING PROTEIN-RELATED"/>
    <property type="match status" value="1"/>
</dbReference>
<comment type="caution">
    <text evidence="3">The sequence shown here is derived from an EMBL/GenBank/DDBJ whole genome shotgun (WGS) entry which is preliminary data.</text>
</comment>
<evidence type="ECO:0008006" key="5">
    <source>
        <dbReference type="Google" id="ProtNLM"/>
    </source>
</evidence>
<sequence length="403" mass="45476">MEISLLKSIFYNDVEAVEKYLSSHEDISHEAIFSLNFDKPDEIQLVIPKDNLRLIHIAAAGDAMEVFLLLEKYGFSINDVTAANYLPIHYACNCSSYEIASYIFSINPDMAKIEQQGVEFHLLYLTATGGDPGIMELLFKNGVNPKSSANYRNDPIGKAVQSKNMECVKVLLSHGERPPQNDNYTLPMSAAINIQPKAVEYLLDVDPNPINYCSPVKHQSLLGLCCFYGVNFKQTILNILRRADNVEPNIPDVDGPVHWICTIVDIDIAKEFLKHDINVNRLDQDGKTGFHYLFDKPDKEATILELMGLLIDAGFDVNIRREPRPNMPSPPSVLEHFCSSIKKSYPIISFLIDNGADIYALDKNGNRLCDTIMSRRDAKLKKLFQKSKLYIPDKEVKRKSSKS</sequence>
<evidence type="ECO:0000256" key="1">
    <source>
        <dbReference type="ARBA" id="ARBA00022737"/>
    </source>
</evidence>
<dbReference type="InterPro" id="IPR036770">
    <property type="entry name" value="Ankyrin_rpt-contain_sf"/>
</dbReference>
<keyword evidence="2" id="KW-0040">ANK repeat</keyword>
<keyword evidence="4" id="KW-1185">Reference proteome</keyword>
<dbReference type="InterPro" id="IPR002110">
    <property type="entry name" value="Ankyrin_rpt"/>
</dbReference>
<dbReference type="Gene3D" id="1.25.40.20">
    <property type="entry name" value="Ankyrin repeat-containing domain"/>
    <property type="match status" value="1"/>
</dbReference>